<dbReference type="InterPro" id="IPR014978">
    <property type="entry name" value="Gln-Leu-Gln_QLQ"/>
</dbReference>
<dbReference type="SMART" id="SM00951">
    <property type="entry name" value="QLQ"/>
    <property type="match status" value="1"/>
</dbReference>
<comment type="similarity">
    <text evidence="2 5">Belongs to the GRF family.</text>
</comment>
<dbReference type="EMBL" id="OX459120">
    <property type="protein sequence ID" value="CAI9100701.1"/>
    <property type="molecule type" value="Genomic_DNA"/>
</dbReference>
<keyword evidence="3 4" id="KW-0539">Nucleus</keyword>
<organism evidence="9 10">
    <name type="scientific">Oldenlandia corymbosa var. corymbosa</name>
    <dbReference type="NCBI Taxonomy" id="529605"/>
    <lineage>
        <taxon>Eukaryota</taxon>
        <taxon>Viridiplantae</taxon>
        <taxon>Streptophyta</taxon>
        <taxon>Embryophyta</taxon>
        <taxon>Tracheophyta</taxon>
        <taxon>Spermatophyta</taxon>
        <taxon>Magnoliopsida</taxon>
        <taxon>eudicotyledons</taxon>
        <taxon>Gunneridae</taxon>
        <taxon>Pentapetalae</taxon>
        <taxon>asterids</taxon>
        <taxon>lamiids</taxon>
        <taxon>Gentianales</taxon>
        <taxon>Rubiaceae</taxon>
        <taxon>Rubioideae</taxon>
        <taxon>Spermacoceae</taxon>
        <taxon>Hedyotis-Oldenlandia complex</taxon>
        <taxon>Oldenlandia</taxon>
    </lineage>
</organism>
<evidence type="ECO:0000256" key="6">
    <source>
        <dbReference type="SAM" id="MobiDB-lite"/>
    </source>
</evidence>
<dbReference type="Pfam" id="PF08880">
    <property type="entry name" value="QLQ"/>
    <property type="match status" value="1"/>
</dbReference>
<feature type="short sequence motif" description="Bipartite nuclear localization signal" evidence="4">
    <location>
        <begin position="88"/>
        <end position="98"/>
    </location>
</feature>
<dbReference type="InterPro" id="IPR031137">
    <property type="entry name" value="GRF"/>
</dbReference>
<feature type="compositionally biased region" description="Low complexity" evidence="6">
    <location>
        <begin position="169"/>
        <end position="181"/>
    </location>
</feature>
<feature type="region of interest" description="Disordered" evidence="6">
    <location>
        <begin position="272"/>
        <end position="300"/>
    </location>
</feature>
<feature type="region of interest" description="Disordered" evidence="6">
    <location>
        <begin position="115"/>
        <end position="181"/>
    </location>
</feature>
<dbReference type="PROSITE" id="PS51667">
    <property type="entry name" value="WRC"/>
    <property type="match status" value="1"/>
</dbReference>
<dbReference type="PANTHER" id="PTHR31602">
    <property type="entry name" value="GROWTH-REGULATING FACTOR 5"/>
    <property type="match status" value="1"/>
</dbReference>
<evidence type="ECO:0000313" key="10">
    <source>
        <dbReference type="Proteomes" id="UP001161247"/>
    </source>
</evidence>
<proteinExistence type="inferred from homology"/>
<dbReference type="GO" id="GO:0006351">
    <property type="term" value="P:DNA-templated transcription"/>
    <property type="evidence" value="ECO:0007669"/>
    <property type="project" value="UniProtKB-UniRule"/>
</dbReference>
<feature type="compositionally biased region" description="Low complexity" evidence="6">
    <location>
        <begin position="129"/>
        <end position="152"/>
    </location>
</feature>
<gene>
    <name evidence="9" type="ORF">OLC1_LOCUS10462</name>
</gene>
<protein>
    <recommendedName>
        <fullName evidence="5">Growth-regulating factor</fullName>
    </recommendedName>
</protein>
<evidence type="ECO:0000259" key="7">
    <source>
        <dbReference type="PROSITE" id="PS51666"/>
    </source>
</evidence>
<dbReference type="GO" id="GO:0005634">
    <property type="term" value="C:nucleus"/>
    <property type="evidence" value="ECO:0007669"/>
    <property type="project" value="UniProtKB-SubCell"/>
</dbReference>
<feature type="compositionally biased region" description="Polar residues" evidence="6">
    <location>
        <begin position="272"/>
        <end position="298"/>
    </location>
</feature>
<keyword evidence="5" id="KW-0805">Transcription regulation</keyword>
<dbReference type="AlphaFoldDB" id="A0AAV1CZW8"/>
<dbReference type="GO" id="GO:0099402">
    <property type="term" value="P:plant organ development"/>
    <property type="evidence" value="ECO:0007669"/>
    <property type="project" value="UniProtKB-ARBA"/>
</dbReference>
<dbReference type="Proteomes" id="UP001161247">
    <property type="component" value="Chromosome 3"/>
</dbReference>
<name>A0AAV1CZW8_OLDCO</name>
<evidence type="ECO:0000256" key="2">
    <source>
        <dbReference type="ARBA" id="ARBA00008122"/>
    </source>
</evidence>
<sequence>MSTATASRNSSTSGRFPFTASQWQELEHQALIFKYMVSGMPVPPDLLYTVRRSLDSSISSKLILHQPQLGWNCFQMGFGRKIDPEPGRCRRTDGKKWRCSKEAYPDSKYCERHMHRGRNRSRKPVELITTPTPFSTSLSTNNTSSSSSSTPNLNPPTAIPLSSMCSKPTNNNNSAFSPSSPTSHHSFSCLTSLAHSEPPHHHTSYSTSSGAHYNHPNFLFTHSSSSSQENATTNFLLGSREPYSHGGGSKGYSYGQGGKEEVDHEHAFFSEPSGTIRNLSGSSTDESSWQLSPLTMGSSHMGHMKQERCYSGGHCPNNYLQLQSLNDKRQQLYPMGTYDDKNHELGLMLDRDDQPKKVMHHFFD</sequence>
<dbReference type="GO" id="GO:0006355">
    <property type="term" value="P:regulation of DNA-templated transcription"/>
    <property type="evidence" value="ECO:0007669"/>
    <property type="project" value="InterPro"/>
</dbReference>
<feature type="domain" description="WRC" evidence="8">
    <location>
        <begin position="83"/>
        <end position="127"/>
    </location>
</feature>
<dbReference type="GO" id="GO:0005524">
    <property type="term" value="F:ATP binding"/>
    <property type="evidence" value="ECO:0007669"/>
    <property type="project" value="UniProtKB-UniRule"/>
</dbReference>
<comment type="function">
    <text evidence="5">Transcription activator.</text>
</comment>
<dbReference type="InterPro" id="IPR014977">
    <property type="entry name" value="WRC_dom"/>
</dbReference>
<dbReference type="PROSITE" id="PS51666">
    <property type="entry name" value="QLQ"/>
    <property type="match status" value="1"/>
</dbReference>
<evidence type="ECO:0000256" key="4">
    <source>
        <dbReference type="PROSITE-ProRule" id="PRU01002"/>
    </source>
</evidence>
<reference evidence="9" key="1">
    <citation type="submission" date="2023-03" db="EMBL/GenBank/DDBJ databases">
        <authorList>
            <person name="Julca I."/>
        </authorList>
    </citation>
    <scope>NUCLEOTIDE SEQUENCE</scope>
</reference>
<keyword evidence="5" id="KW-0804">Transcription</keyword>
<evidence type="ECO:0000259" key="8">
    <source>
        <dbReference type="PROSITE" id="PS51667"/>
    </source>
</evidence>
<comment type="subcellular location">
    <subcellularLocation>
        <location evidence="1 4 5">Nucleus</location>
    </subcellularLocation>
</comment>
<keyword evidence="5" id="KW-0010">Activator</keyword>
<feature type="domain" description="QLQ" evidence="7">
    <location>
        <begin position="17"/>
        <end position="52"/>
    </location>
</feature>
<dbReference type="PANTHER" id="PTHR31602:SF46">
    <property type="entry name" value="GROWTH-REGULATING FACTOR 6"/>
    <property type="match status" value="1"/>
</dbReference>
<evidence type="ECO:0000256" key="3">
    <source>
        <dbReference type="ARBA" id="ARBA00023242"/>
    </source>
</evidence>
<accession>A0AAV1CZW8</accession>
<evidence type="ECO:0000313" key="9">
    <source>
        <dbReference type="EMBL" id="CAI9100701.1"/>
    </source>
</evidence>
<evidence type="ECO:0000256" key="5">
    <source>
        <dbReference type="RuleBase" id="RU367127"/>
    </source>
</evidence>
<dbReference type="Pfam" id="PF08879">
    <property type="entry name" value="WRC"/>
    <property type="match status" value="1"/>
</dbReference>
<evidence type="ECO:0000256" key="1">
    <source>
        <dbReference type="ARBA" id="ARBA00004123"/>
    </source>
</evidence>
<comment type="domain">
    <text evidence="5">The QLQ domain and WRC domain may be involved in protein-protein interaction and DNA-binding, respectively.</text>
</comment>
<feature type="short sequence motif" description="Bipartite nuclear localization signal" evidence="4">
    <location>
        <begin position="116"/>
        <end position="123"/>
    </location>
</feature>
<keyword evidence="10" id="KW-1185">Reference proteome</keyword>